<evidence type="ECO:0000256" key="3">
    <source>
        <dbReference type="ARBA" id="ARBA00022692"/>
    </source>
</evidence>
<evidence type="ECO:0000259" key="12">
    <source>
        <dbReference type="SMART" id="SM00219"/>
    </source>
</evidence>
<dbReference type="GO" id="GO:0004713">
    <property type="term" value="F:protein tyrosine kinase activity"/>
    <property type="evidence" value="ECO:0007669"/>
    <property type="project" value="InterPro"/>
</dbReference>
<keyword evidence="8" id="KW-0675">Receptor</keyword>
<dbReference type="SMART" id="SM00219">
    <property type="entry name" value="TyrKc"/>
    <property type="match status" value="1"/>
</dbReference>
<dbReference type="InterPro" id="IPR001245">
    <property type="entry name" value="Ser-Thr/Tyr_kinase_cat_dom"/>
</dbReference>
<dbReference type="EMBL" id="CM017628">
    <property type="protein sequence ID" value="TYH67025.1"/>
    <property type="molecule type" value="Genomic_DNA"/>
</dbReference>
<evidence type="ECO:0000256" key="7">
    <source>
        <dbReference type="ARBA" id="ARBA00023136"/>
    </source>
</evidence>
<gene>
    <name evidence="13" type="ORF">ES332_D06G159500v1</name>
</gene>
<evidence type="ECO:0000256" key="9">
    <source>
        <dbReference type="ARBA" id="ARBA00023180"/>
    </source>
</evidence>
<dbReference type="Gene3D" id="3.30.200.20">
    <property type="entry name" value="Phosphorylase Kinase, domain 1"/>
    <property type="match status" value="1"/>
</dbReference>
<dbReference type="Pfam" id="PF00560">
    <property type="entry name" value="LRR_1"/>
    <property type="match status" value="2"/>
</dbReference>
<keyword evidence="14" id="KW-1185">Reference proteome</keyword>
<dbReference type="SUPFAM" id="SSF52058">
    <property type="entry name" value="L domain-like"/>
    <property type="match status" value="1"/>
</dbReference>
<dbReference type="GO" id="GO:0016020">
    <property type="term" value="C:membrane"/>
    <property type="evidence" value="ECO:0007669"/>
    <property type="project" value="UniProtKB-SubCell"/>
</dbReference>
<feature type="chain" id="PRO_5023065777" description="Tyrosine-protein kinase catalytic domain-containing protein" evidence="11">
    <location>
        <begin position="28"/>
        <end position="674"/>
    </location>
</feature>
<evidence type="ECO:0000313" key="13">
    <source>
        <dbReference type="EMBL" id="TYH67025.1"/>
    </source>
</evidence>
<evidence type="ECO:0000313" key="14">
    <source>
        <dbReference type="Proteomes" id="UP000322667"/>
    </source>
</evidence>
<dbReference type="Gene3D" id="3.80.10.10">
    <property type="entry name" value="Ribonuclease Inhibitor"/>
    <property type="match status" value="1"/>
</dbReference>
<keyword evidence="2" id="KW-0433">Leucine-rich repeat</keyword>
<reference evidence="13 14" key="1">
    <citation type="submission" date="2019-07" db="EMBL/GenBank/DDBJ databases">
        <title>WGS assembly of Gossypium tomentosum.</title>
        <authorList>
            <person name="Chen Z.J."/>
            <person name="Sreedasyam A."/>
            <person name="Ando A."/>
            <person name="Song Q."/>
            <person name="De L."/>
            <person name="Hulse-Kemp A."/>
            <person name="Ding M."/>
            <person name="Ye W."/>
            <person name="Kirkbride R."/>
            <person name="Jenkins J."/>
            <person name="Plott C."/>
            <person name="Lovell J."/>
            <person name="Lin Y.-M."/>
            <person name="Vaughn R."/>
            <person name="Liu B."/>
            <person name="Li W."/>
            <person name="Simpson S."/>
            <person name="Scheffler B."/>
            <person name="Saski C."/>
            <person name="Grover C."/>
            <person name="Hu G."/>
            <person name="Conover J."/>
            <person name="Carlson J."/>
            <person name="Shu S."/>
            <person name="Boston L."/>
            <person name="Williams M."/>
            <person name="Peterson D."/>
            <person name="Mcgee K."/>
            <person name="Jones D."/>
            <person name="Wendel J."/>
            <person name="Stelly D."/>
            <person name="Grimwood J."/>
            <person name="Schmutz J."/>
        </authorList>
    </citation>
    <scope>NUCLEOTIDE SEQUENCE [LARGE SCALE GENOMIC DNA]</scope>
    <source>
        <strain evidence="13">7179.01</strain>
    </source>
</reference>
<evidence type="ECO:0000256" key="4">
    <source>
        <dbReference type="ARBA" id="ARBA00022729"/>
    </source>
</evidence>
<dbReference type="Proteomes" id="UP000322667">
    <property type="component" value="Chromosome D06"/>
</dbReference>
<evidence type="ECO:0000256" key="10">
    <source>
        <dbReference type="SAM" id="Phobius"/>
    </source>
</evidence>
<evidence type="ECO:0000256" key="8">
    <source>
        <dbReference type="ARBA" id="ARBA00023170"/>
    </source>
</evidence>
<keyword evidence="5" id="KW-0677">Repeat</keyword>
<dbReference type="PANTHER" id="PTHR47986">
    <property type="entry name" value="OSJNBA0070M12.3 PROTEIN"/>
    <property type="match status" value="1"/>
</dbReference>
<dbReference type="SUPFAM" id="SSF56112">
    <property type="entry name" value="Protein kinase-like (PK-like)"/>
    <property type="match status" value="1"/>
</dbReference>
<comment type="subcellular location">
    <subcellularLocation>
        <location evidence="1">Membrane</location>
        <topology evidence="1">Single-pass membrane protein</topology>
    </subcellularLocation>
</comment>
<sequence length="674" mass="77607">MGFIKFSGSSLLLFLLFSLLLFHSTSYNDDDDDDDSTSMAKLAAALNPLPWTCSKNILEIYLKNKLTGSLPSLNKLPFLKRLYLNINNSTTIPPGFFQGLSSNLQLLMLGGNPFLSTWMIPLEFTKLRNLHYPSEEYRRDCNKQTSLFLGFLYFLLLLQFHLCHSRISWENRNFIIFFYCFPNIQSFHICLHTNFPNLNLIAFSTYNTNLGGSILDIFHSLTLKNLSLHDNNLTRSLPPSFLISQIEDFQLKNQKVGFTRTVDLFSSMTYSVNLGFNQFTGPIPDLSNCKGLELLDFNNNNLTRVFPPSLAFHPSLIVIFFDDNKLQGRFPIYIQVTILLEIARAWMYPYELSVAWEGNDACRNSSFVTCDSEKINLITSENDLLFPNTTIGNTSNFPLEGQKRSIAGIVVGIIVGVIFCIFVFGSNLDNPFPILYKKDFIHKFSLKIYPNSQKKTKLIVLKYIYKLTATNNFYPTNMLGKGGFRLVYKGKLQDRASGQGLEEFRNEEMLISRLQHQNLVRLLGCCVDGEEKMLVYEYMPNKSLDVFLFDFRIAKIFCGNESQANTRWVFGTCFGVLTLEIVSGRRNLSFEDDEHSLSLWDISNDLIDLSCHREMLRYYHVGLLCVQNFVKDRPTMMVVASMLNSEIENFLHQNNHLSLMRKLWWITHNYNQAK</sequence>
<dbReference type="InterPro" id="IPR001611">
    <property type="entry name" value="Leu-rich_rpt"/>
</dbReference>
<dbReference type="AlphaFoldDB" id="A0A5D2KK88"/>
<keyword evidence="7 10" id="KW-0472">Membrane</keyword>
<evidence type="ECO:0000256" key="2">
    <source>
        <dbReference type="ARBA" id="ARBA00022614"/>
    </source>
</evidence>
<protein>
    <recommendedName>
        <fullName evidence="12">Tyrosine-protein kinase catalytic domain-containing protein</fullName>
    </recommendedName>
</protein>
<dbReference type="InterPro" id="IPR052422">
    <property type="entry name" value="Auxin_Ser/Thr_Kinase"/>
</dbReference>
<keyword evidence="6 10" id="KW-1133">Transmembrane helix</keyword>
<keyword evidence="3 10" id="KW-0812">Transmembrane</keyword>
<keyword evidence="9" id="KW-0325">Glycoprotein</keyword>
<dbReference type="InterPro" id="IPR020635">
    <property type="entry name" value="Tyr_kinase_cat_dom"/>
</dbReference>
<feature type="signal peptide" evidence="11">
    <location>
        <begin position="1"/>
        <end position="27"/>
    </location>
</feature>
<dbReference type="Pfam" id="PF07714">
    <property type="entry name" value="PK_Tyr_Ser-Thr"/>
    <property type="match status" value="1"/>
</dbReference>
<name>A0A5D2KK88_GOSTO</name>
<evidence type="ECO:0000256" key="11">
    <source>
        <dbReference type="SAM" id="SignalP"/>
    </source>
</evidence>
<organism evidence="13 14">
    <name type="scientific">Gossypium tomentosum</name>
    <name type="common">Hawaiian cotton</name>
    <name type="synonym">Gossypium sandvicense</name>
    <dbReference type="NCBI Taxonomy" id="34277"/>
    <lineage>
        <taxon>Eukaryota</taxon>
        <taxon>Viridiplantae</taxon>
        <taxon>Streptophyta</taxon>
        <taxon>Embryophyta</taxon>
        <taxon>Tracheophyta</taxon>
        <taxon>Spermatophyta</taxon>
        <taxon>Magnoliopsida</taxon>
        <taxon>eudicotyledons</taxon>
        <taxon>Gunneridae</taxon>
        <taxon>Pentapetalae</taxon>
        <taxon>rosids</taxon>
        <taxon>malvids</taxon>
        <taxon>Malvales</taxon>
        <taxon>Malvaceae</taxon>
        <taxon>Malvoideae</taxon>
        <taxon>Gossypium</taxon>
    </lineage>
</organism>
<evidence type="ECO:0000256" key="6">
    <source>
        <dbReference type="ARBA" id="ARBA00022989"/>
    </source>
</evidence>
<evidence type="ECO:0000256" key="1">
    <source>
        <dbReference type="ARBA" id="ARBA00004167"/>
    </source>
</evidence>
<dbReference type="PANTHER" id="PTHR47986:SF10">
    <property type="entry name" value="RECEPTOR-LIKE KINASE TMK4"/>
    <property type="match status" value="1"/>
</dbReference>
<evidence type="ECO:0000256" key="5">
    <source>
        <dbReference type="ARBA" id="ARBA00022737"/>
    </source>
</evidence>
<accession>A0A5D2KK88</accession>
<feature type="transmembrane region" description="Helical" evidence="10">
    <location>
        <begin position="406"/>
        <end position="428"/>
    </location>
</feature>
<dbReference type="InterPro" id="IPR032675">
    <property type="entry name" value="LRR_dom_sf"/>
</dbReference>
<proteinExistence type="predicted"/>
<feature type="transmembrane region" description="Helical" evidence="10">
    <location>
        <begin position="145"/>
        <end position="162"/>
    </location>
</feature>
<dbReference type="InterPro" id="IPR011009">
    <property type="entry name" value="Kinase-like_dom_sf"/>
</dbReference>
<feature type="domain" description="Tyrosine-protein kinase catalytic" evidence="12">
    <location>
        <begin position="476"/>
        <end position="643"/>
    </location>
</feature>
<keyword evidence="4 11" id="KW-0732">Signal</keyword>